<dbReference type="EMBL" id="QFQZ01000065">
    <property type="protein sequence ID" value="PZR32239.1"/>
    <property type="molecule type" value="Genomic_DNA"/>
</dbReference>
<sequence>MLGSHSMRTARSAFSLIVVAATLVVGATAEARPADEGFMRLGRQVAPPPGYLALCQRLPSACGMQAPPAAATLSPGGLRPNAIAGSSDARRAPYDWRAALGGPDALGQADEVSQAVARLQYSAKLLDELKRVTRSVNAQITPKSDLEAFGREDFWALPLTEGLGKGGNCKHYVLEKRKVLIDEGFDPESLSIAIVRIPRGEIHAVLVVSTTAGDYVLDNLTPWVVKWSDTGYDWIIRQGPRQQTDWFTVLS</sequence>
<dbReference type="Proteomes" id="UP000249393">
    <property type="component" value="Unassembled WGS sequence"/>
</dbReference>
<dbReference type="Pfam" id="PF06035">
    <property type="entry name" value="Peptidase_C93"/>
    <property type="match status" value="1"/>
</dbReference>
<dbReference type="InterPro" id="IPR010319">
    <property type="entry name" value="Transglutaminase-like_Cys_pept"/>
</dbReference>
<name>A0A2W5UWV6_9CAUL</name>
<evidence type="ECO:0000313" key="3">
    <source>
        <dbReference type="Proteomes" id="UP000249393"/>
    </source>
</evidence>
<accession>A0A2W5UWV6</accession>
<proteinExistence type="predicted"/>
<dbReference type="Gene3D" id="3.10.620.30">
    <property type="match status" value="1"/>
</dbReference>
<keyword evidence="1" id="KW-0732">Signal</keyword>
<dbReference type="PANTHER" id="PTHR39327:SF1">
    <property type="entry name" value="BLR5470 PROTEIN"/>
    <property type="match status" value="1"/>
</dbReference>
<feature type="chain" id="PRO_5015997590" description="Transglutaminase" evidence="1">
    <location>
        <begin position="21"/>
        <end position="251"/>
    </location>
</feature>
<dbReference type="PANTHER" id="PTHR39327">
    <property type="match status" value="1"/>
</dbReference>
<evidence type="ECO:0000256" key="1">
    <source>
        <dbReference type="SAM" id="SignalP"/>
    </source>
</evidence>
<protein>
    <recommendedName>
        <fullName evidence="4">Transglutaminase</fullName>
    </recommendedName>
</protein>
<evidence type="ECO:0008006" key="4">
    <source>
        <dbReference type="Google" id="ProtNLM"/>
    </source>
</evidence>
<organism evidence="2 3">
    <name type="scientific">Caulobacter segnis</name>
    <dbReference type="NCBI Taxonomy" id="88688"/>
    <lineage>
        <taxon>Bacteria</taxon>
        <taxon>Pseudomonadati</taxon>
        <taxon>Pseudomonadota</taxon>
        <taxon>Alphaproteobacteria</taxon>
        <taxon>Caulobacterales</taxon>
        <taxon>Caulobacteraceae</taxon>
        <taxon>Caulobacter</taxon>
    </lineage>
</organism>
<reference evidence="2 3" key="1">
    <citation type="submission" date="2017-08" db="EMBL/GenBank/DDBJ databases">
        <title>Infants hospitalized years apart are colonized by the same room-sourced microbial strains.</title>
        <authorList>
            <person name="Brooks B."/>
            <person name="Olm M.R."/>
            <person name="Firek B.A."/>
            <person name="Baker R."/>
            <person name="Thomas B.C."/>
            <person name="Morowitz M.J."/>
            <person name="Banfield J.F."/>
        </authorList>
    </citation>
    <scope>NUCLEOTIDE SEQUENCE [LARGE SCALE GENOMIC DNA]</scope>
    <source>
        <strain evidence="2">S2_003_000_R2_4</strain>
    </source>
</reference>
<gene>
    <name evidence="2" type="ORF">DI526_17170</name>
</gene>
<comment type="caution">
    <text evidence="2">The sequence shown here is derived from an EMBL/GenBank/DDBJ whole genome shotgun (WGS) entry which is preliminary data.</text>
</comment>
<feature type="signal peptide" evidence="1">
    <location>
        <begin position="1"/>
        <end position="20"/>
    </location>
</feature>
<dbReference type="AlphaFoldDB" id="A0A2W5UWV6"/>
<evidence type="ECO:0000313" key="2">
    <source>
        <dbReference type="EMBL" id="PZR32239.1"/>
    </source>
</evidence>